<keyword evidence="3" id="KW-1185">Reference proteome</keyword>
<name>A0A7X2PEJ1_9SPIO</name>
<feature type="transmembrane region" description="Helical" evidence="1">
    <location>
        <begin position="7"/>
        <end position="33"/>
    </location>
</feature>
<proteinExistence type="predicted"/>
<evidence type="ECO:0000256" key="1">
    <source>
        <dbReference type="SAM" id="Phobius"/>
    </source>
</evidence>
<comment type="caution">
    <text evidence="2">The sequence shown here is derived from an EMBL/GenBank/DDBJ whole genome shotgun (WGS) entry which is preliminary data.</text>
</comment>
<evidence type="ECO:0000313" key="2">
    <source>
        <dbReference type="EMBL" id="MSU06948.1"/>
    </source>
</evidence>
<sequence length="98" mass="11002">MSKKTNSLIFMLLATLLNLVLLIVFFILGFVILNLVISAMPENVAVVQIGVVLVFVFAIGLSFFVYSRIVSLLTKKFNLEEKLDPLFVRKGSRRPKGE</sequence>
<dbReference type="AlphaFoldDB" id="A0A7X2PEJ1"/>
<accession>A0A7X2PEJ1</accession>
<protein>
    <submittedName>
        <fullName evidence="2">Leader peptide processing enzyme</fullName>
    </submittedName>
</protein>
<reference evidence="2 3" key="1">
    <citation type="submission" date="2019-08" db="EMBL/GenBank/DDBJ databases">
        <title>In-depth cultivation of the pig gut microbiome towards novel bacterial diversity and tailored functional studies.</title>
        <authorList>
            <person name="Wylensek D."/>
            <person name="Hitch T.C.A."/>
            <person name="Clavel T."/>
        </authorList>
    </citation>
    <scope>NUCLEOTIDE SEQUENCE [LARGE SCALE GENOMIC DNA]</scope>
    <source>
        <strain evidence="2 3">NM-380-WT-3C1</strain>
    </source>
</reference>
<keyword evidence="1" id="KW-0472">Membrane</keyword>
<keyword evidence="1" id="KW-1133">Transmembrane helix</keyword>
<dbReference type="Proteomes" id="UP000460549">
    <property type="component" value="Unassembled WGS sequence"/>
</dbReference>
<feature type="transmembrane region" description="Helical" evidence="1">
    <location>
        <begin position="45"/>
        <end position="66"/>
    </location>
</feature>
<dbReference type="RefSeq" id="WP_154426232.1">
    <property type="nucleotide sequence ID" value="NZ_JAQYPZ010000109.1"/>
</dbReference>
<organism evidence="2 3">
    <name type="scientific">Bullifex porci</name>
    <dbReference type="NCBI Taxonomy" id="2606638"/>
    <lineage>
        <taxon>Bacteria</taxon>
        <taxon>Pseudomonadati</taxon>
        <taxon>Spirochaetota</taxon>
        <taxon>Spirochaetia</taxon>
        <taxon>Spirochaetales</taxon>
        <taxon>Spirochaetaceae</taxon>
        <taxon>Bullifex</taxon>
    </lineage>
</organism>
<dbReference type="EMBL" id="VUNN01000021">
    <property type="protein sequence ID" value="MSU06948.1"/>
    <property type="molecule type" value="Genomic_DNA"/>
</dbReference>
<evidence type="ECO:0000313" key="3">
    <source>
        <dbReference type="Proteomes" id="UP000460549"/>
    </source>
</evidence>
<keyword evidence="1" id="KW-0812">Transmembrane</keyword>
<gene>
    <name evidence="2" type="ORF">FYJ80_09215</name>
</gene>